<keyword evidence="3" id="KW-1185">Reference proteome</keyword>
<protein>
    <submittedName>
        <fullName evidence="2">Cytochrome C biogenesis protein CcdA</fullName>
    </submittedName>
</protein>
<feature type="transmembrane region" description="Helical" evidence="1">
    <location>
        <begin position="204"/>
        <end position="221"/>
    </location>
</feature>
<dbReference type="AlphaFoldDB" id="A0A223SCP0"/>
<keyword evidence="1" id="KW-1133">Transmembrane helix</keyword>
<dbReference type="PANTHER" id="PTHR31272:SF4">
    <property type="entry name" value="CYTOCHROME C-TYPE BIOGENESIS PROTEIN HI_1454-RELATED"/>
    <property type="match status" value="1"/>
</dbReference>
<gene>
    <name evidence="2" type="ORF">CDO52_26455</name>
</gene>
<sequence length="281" mass="27698">MGGLLALAFGAGMIAPLNPCGIALLPAYLTYHLDMASRAGHTARPMAGLTAGAALTVGFAGTLAILAGAVSLGARFLITLAPWAGLATGAALAVLGALMLIGVKVSLRVPGVAARAGAAPAGAGRLMVFGAAYAAASMACTFGVLLAVIAQATAASSVVGLLGVLAAYVTGSAVLLMLLAVSVSSAGSALTRRITGLARYTGRVSGAVLLASGLYLAYYWLPAATGRPSSTALGAERLAAELSGWVQAHQTAVIVVAVAAVVATAAFSLSARLRARNRTRV</sequence>
<dbReference type="KEGG" id="ngv:CDO52_26455"/>
<dbReference type="EMBL" id="CP022753">
    <property type="protein sequence ID" value="ASU85872.1"/>
    <property type="molecule type" value="Genomic_DNA"/>
</dbReference>
<dbReference type="RefSeq" id="WP_017618404.1">
    <property type="nucleotide sequence ID" value="NZ_ANBG01000165.1"/>
</dbReference>
<feature type="transmembrane region" description="Helical" evidence="1">
    <location>
        <begin position="80"/>
        <end position="105"/>
    </location>
</feature>
<reference evidence="2 3" key="1">
    <citation type="submission" date="2017-08" db="EMBL/GenBank/DDBJ databases">
        <title>The complete genome sequence of Nocardiopsis gilva YIM 90087.</title>
        <authorList>
            <person name="Yin M."/>
            <person name="Tang S."/>
        </authorList>
    </citation>
    <scope>NUCLEOTIDE SEQUENCE [LARGE SCALE GENOMIC DNA]</scope>
    <source>
        <strain evidence="2 3">YIM 90087</strain>
    </source>
</reference>
<feature type="transmembrane region" description="Helical" evidence="1">
    <location>
        <begin position="49"/>
        <end position="74"/>
    </location>
</feature>
<evidence type="ECO:0000313" key="2">
    <source>
        <dbReference type="EMBL" id="ASU85872.1"/>
    </source>
</evidence>
<feature type="transmembrane region" description="Helical" evidence="1">
    <location>
        <begin position="158"/>
        <end position="183"/>
    </location>
</feature>
<proteinExistence type="predicted"/>
<keyword evidence="1" id="KW-0812">Transmembrane</keyword>
<dbReference type="InterPro" id="IPR051790">
    <property type="entry name" value="Cytochrome_c-biogenesis_DsbD"/>
</dbReference>
<feature type="transmembrane region" description="Helical" evidence="1">
    <location>
        <begin position="126"/>
        <end position="152"/>
    </location>
</feature>
<name>A0A223SCP0_9ACTN</name>
<evidence type="ECO:0000313" key="3">
    <source>
        <dbReference type="Proteomes" id="UP000215005"/>
    </source>
</evidence>
<feature type="transmembrane region" description="Helical" evidence="1">
    <location>
        <begin position="252"/>
        <end position="271"/>
    </location>
</feature>
<organism evidence="2 3">
    <name type="scientific">Nocardiopsis gilva YIM 90087</name>
    <dbReference type="NCBI Taxonomy" id="1235441"/>
    <lineage>
        <taxon>Bacteria</taxon>
        <taxon>Bacillati</taxon>
        <taxon>Actinomycetota</taxon>
        <taxon>Actinomycetes</taxon>
        <taxon>Streptosporangiales</taxon>
        <taxon>Nocardiopsidaceae</taxon>
        <taxon>Nocardiopsis</taxon>
    </lineage>
</organism>
<keyword evidence="1" id="KW-0472">Membrane</keyword>
<accession>A0A223SCP0</accession>
<dbReference type="PANTHER" id="PTHR31272">
    <property type="entry name" value="CYTOCHROME C-TYPE BIOGENESIS PROTEIN HI_1454-RELATED"/>
    <property type="match status" value="1"/>
</dbReference>
<dbReference type="Proteomes" id="UP000215005">
    <property type="component" value="Chromosome"/>
</dbReference>
<dbReference type="OrthoDB" id="5244297at2"/>
<evidence type="ECO:0000256" key="1">
    <source>
        <dbReference type="SAM" id="Phobius"/>
    </source>
</evidence>
<feature type="transmembrane region" description="Helical" evidence="1">
    <location>
        <begin position="6"/>
        <end position="29"/>
    </location>
</feature>